<keyword evidence="1" id="KW-1133">Transmembrane helix</keyword>
<gene>
    <name evidence="2" type="ORF">H9Q13_02185</name>
</gene>
<keyword evidence="3" id="KW-1185">Reference proteome</keyword>
<evidence type="ECO:0008006" key="4">
    <source>
        <dbReference type="Google" id="ProtNLM"/>
    </source>
</evidence>
<dbReference type="RefSeq" id="WP_191182110.1">
    <property type="nucleotide sequence ID" value="NZ_JACXAJ010000001.1"/>
</dbReference>
<sequence>MSEPATPGKGQKALKIASIVLVSLAGLLLLALLVLFFFAEPLAERYLKKQVAQQTDGLYQLDFDELDLSFSNWGVTLQGVHLYPDTALHHQQKEKGQASPSLLELQSPKLEITGINLRALLFNNRLTVGKVVAEKPEITHWHDAAVTKKSRQGSKGGGGLEALRIRELDLQDASYRYQLLGEQGRPQHDILQLSLQVEGLQLDLQTQEAISQVFQADALDLAIRRYTYRTPDSVYTIRVGRFTYASGQQELKAQHIAVQPNLQANAALPKDQAHRTLYEFSAPLLALQGLDVASAWETKDLQLDQLLLERGTLQLHENLNVPETTESPSLKDRYTQLSPYLRALGIQELRLRNGDFSYLQHGLAVDTIHRLANANLYLQAVQLDSLTLFAPSEKVFAEAVSISTGRYTYNPVSSPYTLQTAGMQLSTRDKSLEAKALHLSGDWDKNDALKSQNLAKHTHYDIQLPQLRFQEMELLEAIRSSRLTIGSIAAEQPVIDVRTDQRVPKSEEGPDLQALYRQVSAIVSSLEVGEIRIRDAALTQHSKNRNIQRLQQLEHASLVAIGLELDSAFVFGPDQVLPLQDLVVTARNYRYRMPDNTYTFTLGGLRYSTRQQEFLAKSLDVNSSLRANNQQKLRNNASRKLIDLSAHSLQITGLDLIRALNTGRLQADRLVLQQPDVAILLDREVTESGAGQREAGKALFERMELISVNTIRLEDGSFTFSEKLRPVMRTHQLEHATATITGFELTPTSFKNLNDTLPMQELNLVATDYTYRSTDSLYTIRLDSLHYSSRQQELVARTLLVNADRGVNERLKENRPELASHNLIDITARRSRISGFNLIHAYATGQYHLDRLLLAGPKVTILQDHDVPANQSMALAEQDTASSNGTRERVEELISTLRVGRLDVTDGSFDFEILRNDTIRSSHALAHVALGIDELRLVSLEKNDPLDIFDVDDIEVLIQGYTYQMPDSLYALEIKEIRASMQRHSLHLDSLHLRPLFSKEDQADESGYARNRTELEVPSLELINANLRNLFNNQDLIAQKMLIRNPRLEVSRDNSIGLDPGRRPPTLQQMLRGADLYIKLDTVVVNKKSLEHAVIAVQASEPAVFRLEDVYMELFNVTNDTALIRQDNIITANVKARLMGASILQGRYTFEMDHPEDRYTYEGTLDPMDLTVLNPLFENMLFIRIRSGQVGKATFSIESTATTSTGQVHFPYSNLKIQLLSKDDPDNPGLLLKVGTRLVNALIVKTNNPSTLGKFREGYVAEERDMQRSVFHHMGQSLFDGVATSLMTKCVERIVSKFVDL</sequence>
<name>A0ABR7XCD1_9BACT</name>
<keyword evidence="1" id="KW-0812">Transmembrane</keyword>
<accession>A0ABR7XCD1</accession>
<evidence type="ECO:0000313" key="2">
    <source>
        <dbReference type="EMBL" id="MBD1395960.1"/>
    </source>
</evidence>
<comment type="caution">
    <text evidence="2">The sequence shown here is derived from an EMBL/GenBank/DDBJ whole genome shotgun (WGS) entry which is preliminary data.</text>
</comment>
<dbReference type="EMBL" id="JACXAJ010000001">
    <property type="protein sequence ID" value="MBD1395960.1"/>
    <property type="molecule type" value="Genomic_DNA"/>
</dbReference>
<reference evidence="2 3" key="1">
    <citation type="submission" date="2020-09" db="EMBL/GenBank/DDBJ databases">
        <title>Genome sequencing and assembly of Pontibacter sp.</title>
        <authorList>
            <person name="Chhetri G."/>
        </authorList>
    </citation>
    <scope>NUCLEOTIDE SEQUENCE [LARGE SCALE GENOMIC DNA]</scope>
    <source>
        <strain evidence="2 3">JH31</strain>
    </source>
</reference>
<protein>
    <recommendedName>
        <fullName evidence="4">DUF748 domain-containing protein</fullName>
    </recommendedName>
</protein>
<keyword evidence="1" id="KW-0472">Membrane</keyword>
<dbReference type="Proteomes" id="UP000625551">
    <property type="component" value="Unassembled WGS sequence"/>
</dbReference>
<feature type="transmembrane region" description="Helical" evidence="1">
    <location>
        <begin position="16"/>
        <end position="39"/>
    </location>
</feature>
<organism evidence="2 3">
    <name type="scientific">Pontibacter aquaedesilientis</name>
    <dbReference type="NCBI Taxonomy" id="2766980"/>
    <lineage>
        <taxon>Bacteria</taxon>
        <taxon>Pseudomonadati</taxon>
        <taxon>Bacteroidota</taxon>
        <taxon>Cytophagia</taxon>
        <taxon>Cytophagales</taxon>
        <taxon>Hymenobacteraceae</taxon>
        <taxon>Pontibacter</taxon>
    </lineage>
</organism>
<evidence type="ECO:0000256" key="1">
    <source>
        <dbReference type="SAM" id="Phobius"/>
    </source>
</evidence>
<proteinExistence type="predicted"/>
<evidence type="ECO:0000313" key="3">
    <source>
        <dbReference type="Proteomes" id="UP000625551"/>
    </source>
</evidence>